<dbReference type="AlphaFoldDB" id="A0AAV8X138"/>
<evidence type="ECO:0000313" key="5">
    <source>
        <dbReference type="Proteomes" id="UP001162156"/>
    </source>
</evidence>
<dbReference type="PRINTS" id="PR00081">
    <property type="entry name" value="GDHRDH"/>
</dbReference>
<comment type="similarity">
    <text evidence="1 3">Belongs to the short-chain dehydrogenases/reductases (SDR) family.</text>
</comment>
<gene>
    <name evidence="4" type="ORF">NQ314_014550</name>
</gene>
<dbReference type="PRINTS" id="PR00080">
    <property type="entry name" value="SDRFAMILY"/>
</dbReference>
<dbReference type="PROSITE" id="PS00061">
    <property type="entry name" value="ADH_SHORT"/>
    <property type="match status" value="1"/>
</dbReference>
<reference evidence="4" key="1">
    <citation type="journal article" date="2023" name="Insect Mol. Biol.">
        <title>Genome sequencing provides insights into the evolution of gene families encoding plant cell wall-degrading enzymes in longhorned beetles.</title>
        <authorList>
            <person name="Shin N.R."/>
            <person name="Okamura Y."/>
            <person name="Kirsch R."/>
            <person name="Pauchet Y."/>
        </authorList>
    </citation>
    <scope>NUCLEOTIDE SEQUENCE</scope>
    <source>
        <strain evidence="4">RBIC_L_NR</strain>
    </source>
</reference>
<dbReference type="Proteomes" id="UP001162156">
    <property type="component" value="Unassembled WGS sequence"/>
</dbReference>
<evidence type="ECO:0000256" key="1">
    <source>
        <dbReference type="ARBA" id="ARBA00006484"/>
    </source>
</evidence>
<dbReference type="Pfam" id="PF00106">
    <property type="entry name" value="adh_short"/>
    <property type="match status" value="1"/>
</dbReference>
<dbReference type="SUPFAM" id="SSF51735">
    <property type="entry name" value="NAD(P)-binding Rossmann-fold domains"/>
    <property type="match status" value="1"/>
</dbReference>
<dbReference type="EMBL" id="JANEYF010003999">
    <property type="protein sequence ID" value="KAJ8932620.1"/>
    <property type="molecule type" value="Genomic_DNA"/>
</dbReference>
<keyword evidence="5" id="KW-1185">Reference proteome</keyword>
<dbReference type="GO" id="GO:0016491">
    <property type="term" value="F:oxidoreductase activity"/>
    <property type="evidence" value="ECO:0007669"/>
    <property type="project" value="UniProtKB-KW"/>
</dbReference>
<evidence type="ECO:0008006" key="6">
    <source>
        <dbReference type="Google" id="ProtNLM"/>
    </source>
</evidence>
<name>A0AAV8X138_9CUCU</name>
<evidence type="ECO:0000313" key="4">
    <source>
        <dbReference type="EMBL" id="KAJ8932620.1"/>
    </source>
</evidence>
<keyword evidence="2" id="KW-0560">Oxidoreductase</keyword>
<dbReference type="InterPro" id="IPR036291">
    <property type="entry name" value="NAD(P)-bd_dom_sf"/>
</dbReference>
<dbReference type="PANTHER" id="PTHR43115:SF4">
    <property type="entry name" value="DEHYDROGENASE_REDUCTASE SDR FAMILY MEMBER 11"/>
    <property type="match status" value="1"/>
</dbReference>
<comment type="caution">
    <text evidence="4">The sequence shown here is derived from an EMBL/GenBank/DDBJ whole genome shotgun (WGS) entry which is preliminary data.</text>
</comment>
<organism evidence="4 5">
    <name type="scientific">Rhamnusium bicolor</name>
    <dbReference type="NCBI Taxonomy" id="1586634"/>
    <lineage>
        <taxon>Eukaryota</taxon>
        <taxon>Metazoa</taxon>
        <taxon>Ecdysozoa</taxon>
        <taxon>Arthropoda</taxon>
        <taxon>Hexapoda</taxon>
        <taxon>Insecta</taxon>
        <taxon>Pterygota</taxon>
        <taxon>Neoptera</taxon>
        <taxon>Endopterygota</taxon>
        <taxon>Coleoptera</taxon>
        <taxon>Polyphaga</taxon>
        <taxon>Cucujiformia</taxon>
        <taxon>Chrysomeloidea</taxon>
        <taxon>Cerambycidae</taxon>
        <taxon>Lepturinae</taxon>
        <taxon>Rhagiini</taxon>
        <taxon>Rhamnusium</taxon>
    </lineage>
</organism>
<protein>
    <recommendedName>
        <fullName evidence="6">Farnesol dehydrogenase</fullName>
    </recommendedName>
</protein>
<sequence length="222" mass="24371">MDRWVEKVAVVTGASSGIGAAIAEKLVENGLHVVALARRKDKLDQLAKKFVGKKGPVHILINNAGTGSTGYLTDGESELWNKTVQLNVIGLSIATREAVKDMKANNVDGHIIHINSILGHQIPSIPGLNIYPATKYAVTALAETLRLELNSLKLKIKITSLSPGLVDTEFIPPEIRQMRKKLYEENQIIEPENIADGVIYVLSTPPHVQIQELMIRPLRDHV</sequence>
<evidence type="ECO:0000256" key="3">
    <source>
        <dbReference type="RuleBase" id="RU000363"/>
    </source>
</evidence>
<dbReference type="PANTHER" id="PTHR43115">
    <property type="entry name" value="DEHYDROGENASE/REDUCTASE SDR FAMILY MEMBER 11"/>
    <property type="match status" value="1"/>
</dbReference>
<dbReference type="InterPro" id="IPR002347">
    <property type="entry name" value="SDR_fam"/>
</dbReference>
<evidence type="ECO:0000256" key="2">
    <source>
        <dbReference type="ARBA" id="ARBA00023002"/>
    </source>
</evidence>
<proteinExistence type="inferred from homology"/>
<dbReference type="InterPro" id="IPR020904">
    <property type="entry name" value="Sc_DH/Rdtase_CS"/>
</dbReference>
<accession>A0AAV8X138</accession>
<dbReference type="Gene3D" id="3.40.50.720">
    <property type="entry name" value="NAD(P)-binding Rossmann-like Domain"/>
    <property type="match status" value="2"/>
</dbReference>